<feature type="region of interest" description="Disordered" evidence="1">
    <location>
        <begin position="1"/>
        <end position="65"/>
    </location>
</feature>
<evidence type="ECO:0000313" key="4">
    <source>
        <dbReference type="Proteomes" id="UP000694429"/>
    </source>
</evidence>
<reference evidence="3" key="1">
    <citation type="submission" date="2025-08" db="UniProtKB">
        <authorList>
            <consortium name="Ensembl"/>
        </authorList>
    </citation>
    <scope>IDENTIFICATION</scope>
</reference>
<dbReference type="InterPro" id="IPR016054">
    <property type="entry name" value="LY6_UPA_recep-like"/>
</dbReference>
<dbReference type="SMART" id="SM00134">
    <property type="entry name" value="LU"/>
    <property type="match status" value="1"/>
</dbReference>
<sequence length="275" mass="30504">MVLPRVTGQKGNHRGPRGARGRGSTRSGLRGLSSAGGGEGASPGGPGSGERQCCGSAGRQVQVGRRRRTARRWLVLLPAADPPGSPAPCTHAPREVLSAPAELPTRALSPRRRFQSLQETMLFWALLLAVGWPEVTHGIEHWPYNMRCYDCAVVNNFYCATTRACEEDRRRCLTISVRLNEREIIVYKNCTYNCTFVYPSEVPPEAPRAKYFKTNSYYFVRCCNTINCNEGGPLSLDNDIVLQKPIEEPLSGIVHWGEYRFYLTVASILVSNTLT</sequence>
<evidence type="ECO:0000259" key="2">
    <source>
        <dbReference type="SMART" id="SM00134"/>
    </source>
</evidence>
<protein>
    <recommendedName>
        <fullName evidence="2">UPAR/Ly6 domain-containing protein</fullName>
    </recommendedName>
</protein>
<feature type="domain" description="UPAR/Ly6" evidence="2">
    <location>
        <begin position="146"/>
        <end position="239"/>
    </location>
</feature>
<dbReference type="Ensembl" id="ENSCAFT00030027458.1">
    <property type="protein sequence ID" value="ENSCAFP00030023956.1"/>
    <property type="gene ID" value="ENSCAFG00030014908.1"/>
</dbReference>
<dbReference type="AlphaFoldDB" id="A0A8C0NI88"/>
<evidence type="ECO:0000313" key="3">
    <source>
        <dbReference type="Ensembl" id="ENSCAFP00030023956.1"/>
    </source>
</evidence>
<evidence type="ECO:0000256" key="1">
    <source>
        <dbReference type="SAM" id="MobiDB-lite"/>
    </source>
</evidence>
<accession>A0A8C0NI88</accession>
<feature type="compositionally biased region" description="Low complexity" evidence="1">
    <location>
        <begin position="22"/>
        <end position="33"/>
    </location>
</feature>
<dbReference type="InterPro" id="IPR045860">
    <property type="entry name" value="Snake_toxin-like_sf"/>
</dbReference>
<proteinExistence type="predicted"/>
<dbReference type="InterPro" id="IPR052874">
    <property type="entry name" value="Sperm-ZP_regulatory"/>
</dbReference>
<dbReference type="PANTHER" id="PTHR15049:SF2">
    <property type="entry name" value="GLYCOSYL-PHOSPHATIDYLINOSITOL-ANCHORED MOLECULE-LIKE PROTEIN"/>
    <property type="match status" value="1"/>
</dbReference>
<dbReference type="PANTHER" id="PTHR15049">
    <property type="entry name" value="GLYCOSYL-PHOSPHATIDYLINOSITOL-ANCHORED MOLECULE-LIKE PROTEIN-RELATED"/>
    <property type="match status" value="1"/>
</dbReference>
<name>A0A8C0NI88_CANLF</name>
<feature type="compositionally biased region" description="Basic residues" evidence="1">
    <location>
        <begin position="11"/>
        <end position="20"/>
    </location>
</feature>
<feature type="compositionally biased region" description="Gly residues" evidence="1">
    <location>
        <begin position="34"/>
        <end position="48"/>
    </location>
</feature>
<dbReference type="SUPFAM" id="SSF57302">
    <property type="entry name" value="Snake toxin-like"/>
    <property type="match status" value="1"/>
</dbReference>
<dbReference type="Gene3D" id="2.10.60.10">
    <property type="entry name" value="CD59"/>
    <property type="match status" value="1"/>
</dbReference>
<organism evidence="3 4">
    <name type="scientific">Canis lupus familiaris</name>
    <name type="common">Dog</name>
    <name type="synonym">Canis familiaris</name>
    <dbReference type="NCBI Taxonomy" id="9615"/>
    <lineage>
        <taxon>Eukaryota</taxon>
        <taxon>Metazoa</taxon>
        <taxon>Chordata</taxon>
        <taxon>Craniata</taxon>
        <taxon>Vertebrata</taxon>
        <taxon>Euteleostomi</taxon>
        <taxon>Mammalia</taxon>
        <taxon>Eutheria</taxon>
        <taxon>Laurasiatheria</taxon>
        <taxon>Carnivora</taxon>
        <taxon>Caniformia</taxon>
        <taxon>Canidae</taxon>
        <taxon>Canis</taxon>
    </lineage>
</organism>
<dbReference type="Proteomes" id="UP000694429">
    <property type="component" value="Unassembled WGS sequence"/>
</dbReference>